<dbReference type="RefSeq" id="WP_059149801.1">
    <property type="nucleotide sequence ID" value="NZ_KQ130452.1"/>
</dbReference>
<comment type="caution">
    <text evidence="1">The sequence shown here is derived from an EMBL/GenBank/DDBJ whole genome shotgun (WGS) entry which is preliminary data.</text>
</comment>
<dbReference type="Pfam" id="PF09351">
    <property type="entry name" value="DUF1993"/>
    <property type="match status" value="1"/>
</dbReference>
<dbReference type="PANTHER" id="PTHR36922:SF1">
    <property type="entry name" value="DUF1993 DOMAIN-CONTAINING PROTEIN"/>
    <property type="match status" value="1"/>
</dbReference>
<organism evidence="1 2">
    <name type="scientific">Novosphingobium barchaimii LL02</name>
    <dbReference type="NCBI Taxonomy" id="1114963"/>
    <lineage>
        <taxon>Bacteria</taxon>
        <taxon>Pseudomonadati</taxon>
        <taxon>Pseudomonadota</taxon>
        <taxon>Alphaproteobacteria</taxon>
        <taxon>Sphingomonadales</taxon>
        <taxon>Sphingomonadaceae</taxon>
        <taxon>Novosphingobium</taxon>
    </lineage>
</organism>
<dbReference type="Proteomes" id="UP000052268">
    <property type="component" value="Unassembled WGS sequence"/>
</dbReference>
<name>A0A0J7Y978_9SPHN</name>
<keyword evidence="2" id="KW-1185">Reference proteome</keyword>
<sequence>MDAVETKKALELLASRLTTLSGILDKSEAADGANLDDLAAARLAEDMHPLSWQVSAVCTQAQQFLDWCHGEEQPNVVGSITGWSAARGVLADTLAKVNAAAAEEIAAPAEKRITIAQMGVYVDLTAQRYLDDWILPNLYFHLSIAYAVLRMKGSPLGKGEFMQHILGDLRPIPAEAQA</sequence>
<dbReference type="AlphaFoldDB" id="A0A0J7Y978"/>
<dbReference type="EMBL" id="JACU01000001">
    <property type="protein sequence ID" value="KMS60391.1"/>
    <property type="molecule type" value="Genomic_DNA"/>
</dbReference>
<dbReference type="Gene3D" id="1.20.120.450">
    <property type="entry name" value="dinb family like domain"/>
    <property type="match status" value="1"/>
</dbReference>
<reference evidence="1 2" key="1">
    <citation type="journal article" date="2015" name="G3 (Bethesda)">
        <title>Insights into Ongoing Evolution of the Hexachlorocyclohexane Catabolic Pathway from Comparative Genomics of Ten Sphingomonadaceae Strains.</title>
        <authorList>
            <person name="Pearce S.L."/>
            <person name="Oakeshott J.G."/>
            <person name="Pandey G."/>
        </authorList>
    </citation>
    <scope>NUCLEOTIDE SEQUENCE [LARGE SCALE GENOMIC DNA]</scope>
    <source>
        <strain evidence="1 2">LL02</strain>
    </source>
</reference>
<accession>A0A0J7Y978</accession>
<dbReference type="PANTHER" id="PTHR36922">
    <property type="entry name" value="BLL2446 PROTEIN"/>
    <property type="match status" value="1"/>
</dbReference>
<evidence type="ECO:0000313" key="1">
    <source>
        <dbReference type="EMBL" id="KMS60391.1"/>
    </source>
</evidence>
<gene>
    <name evidence="1" type="ORF">V474_01530</name>
</gene>
<evidence type="ECO:0000313" key="2">
    <source>
        <dbReference type="Proteomes" id="UP000052268"/>
    </source>
</evidence>
<dbReference type="SUPFAM" id="SSF109854">
    <property type="entry name" value="DinB/YfiT-like putative metalloenzymes"/>
    <property type="match status" value="1"/>
</dbReference>
<protein>
    <recommendedName>
        <fullName evidence="3">DUF1993 domain-containing protein</fullName>
    </recommendedName>
</protein>
<dbReference type="InterPro" id="IPR018531">
    <property type="entry name" value="DUF1993"/>
</dbReference>
<dbReference type="OrthoDB" id="338237at2"/>
<evidence type="ECO:0008006" key="3">
    <source>
        <dbReference type="Google" id="ProtNLM"/>
    </source>
</evidence>
<proteinExistence type="predicted"/>
<dbReference type="InterPro" id="IPR034660">
    <property type="entry name" value="DinB/YfiT-like"/>
</dbReference>
<dbReference type="PATRIC" id="fig|1114963.3.peg.304"/>